<feature type="transmembrane region" description="Helical" evidence="1">
    <location>
        <begin position="43"/>
        <end position="62"/>
    </location>
</feature>
<organism evidence="2 3">
    <name type="scientific">Paramecium bursaria Chlorella virus 1</name>
    <name type="common">PBCV-1</name>
    <dbReference type="NCBI Taxonomy" id="10506"/>
    <lineage>
        <taxon>Viruses</taxon>
        <taxon>Varidnaviria</taxon>
        <taxon>Bamfordvirae</taxon>
        <taxon>Nucleocytoviricota</taxon>
        <taxon>Megaviricetes</taxon>
        <taxon>Algavirales</taxon>
        <taxon>Phycodnaviridae</taxon>
        <taxon>Chlorovirus</taxon>
        <taxon>Chlorovirus vanettense</taxon>
    </lineage>
</organism>
<evidence type="ECO:0000256" key="1">
    <source>
        <dbReference type="SAM" id="Phobius"/>
    </source>
</evidence>
<gene>
    <name evidence="2" type="primary">a142L</name>
</gene>
<organismHost>
    <name type="scientific">Chlorella</name>
    <dbReference type="NCBI Taxonomy" id="3071"/>
</organismHost>
<evidence type="ECO:0000313" key="3">
    <source>
        <dbReference type="Proteomes" id="UP000000862"/>
    </source>
</evidence>
<reference evidence="2 3" key="7">
    <citation type="journal article" date="2000" name="Virology">
        <title>Characterization of a beta-1,3-glucanase encoded by chlorella virus PBCV-1.</title>
        <authorList>
            <person name="Sun L."/>
            <person name="Gurnon J.R."/>
            <person name="Adams B.J."/>
            <person name="Graves M.V."/>
            <person name="Van Etten J.L."/>
        </authorList>
    </citation>
    <scope>NUCLEOTIDE SEQUENCE [LARGE SCALE GENOMIC DNA]</scope>
</reference>
<reference evidence="2 3" key="3">
    <citation type="journal article" date="1996" name="Virology">
        <title>Analysis of 94 kb of the chlorella virus PBCV-1 330-kb genome: map positions 88 to 182.</title>
        <authorList>
            <person name="Lu Z."/>
            <person name="Li Y."/>
            <person name="Que Q."/>
            <person name="Kutish G.F."/>
            <person name="Rock D.L."/>
            <person name="Van Etten J.L."/>
        </authorList>
    </citation>
    <scope>NUCLEOTIDE SEQUENCE [LARGE SCALE GENOMIC DNA]</scope>
</reference>
<reference evidence="2 3" key="1">
    <citation type="journal article" date="1995" name="Virology">
        <title>Analysis of 45 kb of DNA located at the left end of the chlorella virus PBCV-1 genome.</title>
        <authorList>
            <person name="Lu Z."/>
            <person name="Li Y."/>
            <person name="Zhang Y."/>
            <person name="Kutish G.F."/>
            <person name="Rock D.L."/>
            <person name="Van Etten J.L."/>
        </authorList>
    </citation>
    <scope>NUCLEOTIDE SEQUENCE [LARGE SCALE GENOMIC DNA]</scope>
</reference>
<accession>Q84462</accession>
<keyword evidence="1" id="KW-0812">Transmembrane</keyword>
<dbReference type="EMBL" id="JF411744">
    <property type="protein sequence ID" value="AAC96510.1"/>
    <property type="molecule type" value="Genomic_DNA"/>
</dbReference>
<reference evidence="2 3" key="8">
    <citation type="journal article" date="2010" name="J. Virol.">
        <title>Microarray analysis of Paramecium bursaria chlorella virus 1 transcription.</title>
        <authorList>
            <person name="Yanai-Balser G.M."/>
            <person name="Duncan G.A."/>
            <person name="Eudy J.D."/>
            <person name="Wang D."/>
            <person name="Li X."/>
            <person name="Agarkova I.V."/>
            <person name="Dunigan D.D."/>
            <person name="Van Etten J.L."/>
        </authorList>
    </citation>
    <scope>NUCLEOTIDE SEQUENCE [LARGE SCALE GENOMIC DNA]</scope>
</reference>
<feature type="transmembrane region" description="Helical" evidence="1">
    <location>
        <begin position="7"/>
        <end position="23"/>
    </location>
</feature>
<keyword evidence="3" id="KW-1185">Reference proteome</keyword>
<dbReference type="GeneID" id="917874"/>
<feature type="transmembrane region" description="Helical" evidence="1">
    <location>
        <begin position="99"/>
        <end position="132"/>
    </location>
</feature>
<reference evidence="2 3" key="4">
    <citation type="journal article" date="1996" name="Virology">
        <title>Analysis of 76 kb of the chlorella virus PBCV-1 330-kb genome: map positions 182 to 258.</title>
        <authorList>
            <person name="Kutish G.F."/>
            <person name="Li Y."/>
            <person name="Lu Z."/>
            <person name="Furuta M."/>
            <person name="Rock D.L."/>
            <person name="Van Etten J.L."/>
        </authorList>
    </citation>
    <scope>NUCLEOTIDE SEQUENCE [LARGE SCALE GENOMIC DNA]</scope>
</reference>
<reference evidence="2 3" key="5">
    <citation type="journal article" date="1997" name="Virology">
        <title>Analysis of 74 kb of DNA located at the right end of the 330-kb chlorella virus PBCV-1 genome.</title>
        <authorList>
            <person name="Li Y."/>
            <person name="Lu Z."/>
            <person name="Sun L."/>
            <person name="Ropp S."/>
            <person name="Kutish G.F."/>
            <person name="Rock D.L."/>
            <person name="Van Etten J.L."/>
        </authorList>
    </citation>
    <scope>NUCLEOTIDE SEQUENCE [LARGE SCALE GENOMIC DNA]</scope>
</reference>
<dbReference type="RefSeq" id="NP_048490.1">
    <property type="nucleotide sequence ID" value="NC_000852.5"/>
</dbReference>
<evidence type="ECO:0000313" key="2">
    <source>
        <dbReference type="EMBL" id="AAC96510.1"/>
    </source>
</evidence>
<dbReference type="Proteomes" id="UP000000862">
    <property type="component" value="Segment"/>
</dbReference>
<feature type="transmembrane region" description="Helical" evidence="1">
    <location>
        <begin position="69"/>
        <end position="93"/>
    </location>
</feature>
<proteinExistence type="predicted"/>
<dbReference type="PIR" id="T17633">
    <property type="entry name" value="T17633"/>
</dbReference>
<dbReference type="KEGG" id="vg:917874"/>
<keyword evidence="1" id="KW-0472">Membrane</keyword>
<protein>
    <submittedName>
        <fullName evidence="2">Uncharacterized protein</fullName>
    </submittedName>
</protein>
<name>Q84462_PBCV1</name>
<keyword evidence="1" id="KW-1133">Transmembrane helix</keyword>
<reference evidence="2 3" key="6">
    <citation type="journal article" date="1999" name="Virology">
        <title>Chlorella virus PBCV-1 encodes a functional homospermidine synthase.</title>
        <authorList>
            <person name="Kaiser A."/>
            <person name="Vollmert M."/>
            <person name="Tholl D."/>
            <person name="Graves M.V."/>
            <person name="Gurnon J.R."/>
            <person name="Xing W."/>
            <person name="Lisec A.D."/>
            <person name="Nickerson K.W."/>
            <person name="Van Etten J.L."/>
        </authorList>
    </citation>
    <scope>NUCLEOTIDE SEQUENCE [LARGE SCALE GENOMIC DNA]</scope>
</reference>
<reference evidence="2 3" key="2">
    <citation type="journal article" date="1995" name="Virology">
        <title>Analysis of 43 kb of the Chlorella virus PBCV-1 330-kb genome: map positions 45 to 88.</title>
        <authorList>
            <person name="Li Y."/>
            <person name="Lu Z."/>
            <person name="Burbank D.E."/>
            <person name="Kutish G.F."/>
            <person name="Rock D.L."/>
            <person name="Van Etten J.L."/>
        </authorList>
    </citation>
    <scope>NUCLEOTIDE SEQUENCE [LARGE SCALE GENOMIC DNA]</scope>
</reference>
<sequence>MVPAGAVGLPAGLGAGLIAPFLYTATKAYGSLLRTTTSTASPTFIPCLVLVTVTFVSFLFGLVYCRLTLLAFGTAVTFAAIMMVPTGAVGFTVGLPAPLLVTFFTTHVCASTVTLTGSLALNPCLAFVTLVAT</sequence>